<feature type="transmembrane region" description="Helical" evidence="9">
    <location>
        <begin position="140"/>
        <end position="159"/>
    </location>
</feature>
<comment type="subcellular location">
    <subcellularLocation>
        <location evidence="1">Cell inner membrane</location>
        <topology evidence="1">Multi-pass membrane protein</topology>
    </subcellularLocation>
    <subcellularLocation>
        <location evidence="9">Cell membrane</location>
        <topology evidence="9">Multi-pass membrane protein</topology>
    </subcellularLocation>
</comment>
<reference evidence="11 12" key="1">
    <citation type="submission" date="2018-11" db="EMBL/GenBank/DDBJ databases">
        <title>Genomic Encyclopedia of Type Strains, Phase IV (KMG-IV): sequencing the most valuable type-strain genomes for metagenomic binning, comparative biology and taxonomic classification.</title>
        <authorList>
            <person name="Goeker M."/>
        </authorList>
    </citation>
    <scope>NUCLEOTIDE SEQUENCE [LARGE SCALE GENOMIC DNA]</scope>
    <source>
        <strain evidence="11 12">DSM 5900</strain>
    </source>
</reference>
<evidence type="ECO:0000256" key="8">
    <source>
        <dbReference type="ARBA" id="ARBA00023136"/>
    </source>
</evidence>
<evidence type="ECO:0000256" key="3">
    <source>
        <dbReference type="ARBA" id="ARBA00022448"/>
    </source>
</evidence>
<dbReference type="Gene3D" id="1.10.3720.10">
    <property type="entry name" value="MetI-like"/>
    <property type="match status" value="2"/>
</dbReference>
<keyword evidence="7 9" id="KW-1133">Transmembrane helix</keyword>
<keyword evidence="12" id="KW-1185">Reference proteome</keyword>
<dbReference type="RefSeq" id="WP_123689272.1">
    <property type="nucleotide sequence ID" value="NZ_AP019700.1"/>
</dbReference>
<feature type="transmembrane region" description="Helical" evidence="9">
    <location>
        <begin position="303"/>
        <end position="323"/>
    </location>
</feature>
<comment type="caution">
    <text evidence="11">The sequence shown here is derived from an EMBL/GenBank/DDBJ whole genome shotgun (WGS) entry which is preliminary data.</text>
</comment>
<evidence type="ECO:0000313" key="11">
    <source>
        <dbReference type="EMBL" id="ROP99938.1"/>
    </source>
</evidence>
<keyword evidence="4" id="KW-1003">Cell membrane</keyword>
<dbReference type="Pfam" id="PF00528">
    <property type="entry name" value="BPD_transp_1"/>
    <property type="match status" value="1"/>
</dbReference>
<comment type="similarity">
    <text evidence="2">Belongs to the binding-protein-dependent transport system permease family. HisMQ subfamily.</text>
</comment>
<dbReference type="InterPro" id="IPR035906">
    <property type="entry name" value="MetI-like_sf"/>
</dbReference>
<dbReference type="SUPFAM" id="SSF161098">
    <property type="entry name" value="MetI-like"/>
    <property type="match status" value="1"/>
</dbReference>
<evidence type="ECO:0000256" key="6">
    <source>
        <dbReference type="ARBA" id="ARBA00022970"/>
    </source>
</evidence>
<organism evidence="11 12">
    <name type="scientific">Stella humosa</name>
    <dbReference type="NCBI Taxonomy" id="94"/>
    <lineage>
        <taxon>Bacteria</taxon>
        <taxon>Pseudomonadati</taxon>
        <taxon>Pseudomonadota</taxon>
        <taxon>Alphaproteobacteria</taxon>
        <taxon>Rhodospirillales</taxon>
        <taxon>Stellaceae</taxon>
        <taxon>Stella</taxon>
    </lineage>
</organism>
<dbReference type="InterPro" id="IPR000515">
    <property type="entry name" value="MetI-like"/>
</dbReference>
<accession>A0A3N1M9N5</accession>
<evidence type="ECO:0000259" key="10">
    <source>
        <dbReference type="PROSITE" id="PS50928"/>
    </source>
</evidence>
<keyword evidence="5 9" id="KW-0812">Transmembrane</keyword>
<keyword evidence="6" id="KW-0029">Amino-acid transport</keyword>
<gene>
    <name evidence="11" type="ORF">EDC65_1733</name>
</gene>
<keyword evidence="8 9" id="KW-0472">Membrane</keyword>
<dbReference type="OrthoDB" id="9808531at2"/>
<feature type="transmembrane region" description="Helical" evidence="9">
    <location>
        <begin position="96"/>
        <end position="119"/>
    </location>
</feature>
<feature type="domain" description="ABC transmembrane type-1" evidence="10">
    <location>
        <begin position="92"/>
        <end position="384"/>
    </location>
</feature>
<protein>
    <submittedName>
        <fullName evidence="11">Amino acid ABC transporter membrane protein 1 (PAAT family)</fullName>
    </submittedName>
</protein>
<evidence type="ECO:0000256" key="5">
    <source>
        <dbReference type="ARBA" id="ARBA00022692"/>
    </source>
</evidence>
<dbReference type="Proteomes" id="UP000278222">
    <property type="component" value="Unassembled WGS sequence"/>
</dbReference>
<evidence type="ECO:0000256" key="7">
    <source>
        <dbReference type="ARBA" id="ARBA00022989"/>
    </source>
</evidence>
<dbReference type="PROSITE" id="PS50928">
    <property type="entry name" value="ABC_TM1"/>
    <property type="match status" value="1"/>
</dbReference>
<dbReference type="AlphaFoldDB" id="A0A3N1M9N5"/>
<dbReference type="GO" id="GO:0022857">
    <property type="term" value="F:transmembrane transporter activity"/>
    <property type="evidence" value="ECO:0007669"/>
    <property type="project" value="InterPro"/>
</dbReference>
<proteinExistence type="inferred from homology"/>
<feature type="transmembrane region" description="Helical" evidence="9">
    <location>
        <begin position="265"/>
        <end position="291"/>
    </location>
</feature>
<evidence type="ECO:0000256" key="4">
    <source>
        <dbReference type="ARBA" id="ARBA00022475"/>
    </source>
</evidence>
<evidence type="ECO:0000256" key="9">
    <source>
        <dbReference type="RuleBase" id="RU363032"/>
    </source>
</evidence>
<dbReference type="CDD" id="cd06261">
    <property type="entry name" value="TM_PBP2"/>
    <property type="match status" value="1"/>
</dbReference>
<sequence>MAVQYGGRPGHARWRLSWNDRNVRAVVYQALALAAVAAGIWYFVDNTLANLRRLGLASGFGFMDREAAFPIGEALIDYTPADTYARALLVGIVNTLYVSAIGIVIATVLGTAIGIARLSQNWLVRKMSSIYIEVVRNTPLLLQLFFWYMIFLEMLPTFREALQPVTGLYLSNSGLRFPVPAAAPGWTLLSAGALAGTVAAFLTANWARRRQEATGQQFPKLWAGIGMIVGLGGLGWLVGGAPTTFDWPKLSRFSFTGGAEISPEFIALLLGLVIYTSAFVAEIVRGGILAISQGQTEAAYALGLRRGVVLRLVILPQALRVIIPPMTSQYLNLTKNSSLAVAIGYPDLVHLANTTINQTGQAIEGIAIIMAVYLTISLSISLFMNWYNRRVALVER</sequence>
<feature type="transmembrane region" description="Helical" evidence="9">
    <location>
        <begin position="222"/>
        <end position="245"/>
    </location>
</feature>
<dbReference type="PANTHER" id="PTHR30614">
    <property type="entry name" value="MEMBRANE COMPONENT OF AMINO ACID ABC TRANSPORTER"/>
    <property type="match status" value="1"/>
</dbReference>
<name>A0A3N1M9N5_9PROT</name>
<dbReference type="InterPro" id="IPR043429">
    <property type="entry name" value="ArtM/GltK/GlnP/TcyL/YhdX-like"/>
</dbReference>
<evidence type="ECO:0000313" key="12">
    <source>
        <dbReference type="Proteomes" id="UP000278222"/>
    </source>
</evidence>
<dbReference type="PANTHER" id="PTHR30614:SF37">
    <property type="entry name" value="AMINO-ACID ABC TRANSPORTER PERMEASE PROTEIN YHDX-RELATED"/>
    <property type="match status" value="1"/>
</dbReference>
<dbReference type="NCBIfam" id="TIGR01726">
    <property type="entry name" value="HEQRo_perm_3TM"/>
    <property type="match status" value="1"/>
</dbReference>
<dbReference type="GO" id="GO:0006865">
    <property type="term" value="P:amino acid transport"/>
    <property type="evidence" value="ECO:0007669"/>
    <property type="project" value="UniProtKB-KW"/>
</dbReference>
<dbReference type="InterPro" id="IPR010065">
    <property type="entry name" value="AA_ABC_transptr_permease_3TM"/>
</dbReference>
<feature type="transmembrane region" description="Helical" evidence="9">
    <location>
        <begin position="179"/>
        <end position="202"/>
    </location>
</feature>
<keyword evidence="3 9" id="KW-0813">Transport</keyword>
<feature type="transmembrane region" description="Helical" evidence="9">
    <location>
        <begin position="366"/>
        <end position="387"/>
    </location>
</feature>
<dbReference type="GO" id="GO:0043190">
    <property type="term" value="C:ATP-binding cassette (ABC) transporter complex"/>
    <property type="evidence" value="ECO:0007669"/>
    <property type="project" value="InterPro"/>
</dbReference>
<dbReference type="EMBL" id="RJKX01000013">
    <property type="protein sequence ID" value="ROP99938.1"/>
    <property type="molecule type" value="Genomic_DNA"/>
</dbReference>
<feature type="transmembrane region" description="Helical" evidence="9">
    <location>
        <begin position="25"/>
        <end position="44"/>
    </location>
</feature>
<evidence type="ECO:0000256" key="2">
    <source>
        <dbReference type="ARBA" id="ARBA00010072"/>
    </source>
</evidence>
<evidence type="ECO:0000256" key="1">
    <source>
        <dbReference type="ARBA" id="ARBA00004429"/>
    </source>
</evidence>